<sequence>MAGCVLTAVLGMGTVAWYALGEQFSDAEVEEMTHQRQDAKDERKTRRGRFYGVARLVGAGRARTRARAKARE</sequence>
<feature type="signal peptide" evidence="1">
    <location>
        <begin position="1"/>
        <end position="21"/>
    </location>
</feature>
<organism evidence="2 3">
    <name type="scientific">Phellinidium pouzarii</name>
    <dbReference type="NCBI Taxonomy" id="167371"/>
    <lineage>
        <taxon>Eukaryota</taxon>
        <taxon>Fungi</taxon>
        <taxon>Dikarya</taxon>
        <taxon>Basidiomycota</taxon>
        <taxon>Agaricomycotina</taxon>
        <taxon>Agaricomycetes</taxon>
        <taxon>Hymenochaetales</taxon>
        <taxon>Hymenochaetaceae</taxon>
        <taxon>Phellinidium</taxon>
    </lineage>
</organism>
<evidence type="ECO:0000256" key="1">
    <source>
        <dbReference type="SAM" id="SignalP"/>
    </source>
</evidence>
<protein>
    <submittedName>
        <fullName evidence="2">Uncharacterized protein</fullName>
    </submittedName>
</protein>
<accession>A0A4S4KVW8</accession>
<dbReference type="AlphaFoldDB" id="A0A4S4KVW8"/>
<keyword evidence="3" id="KW-1185">Reference proteome</keyword>
<evidence type="ECO:0000313" key="3">
    <source>
        <dbReference type="Proteomes" id="UP000308199"/>
    </source>
</evidence>
<dbReference type="Proteomes" id="UP000308199">
    <property type="component" value="Unassembled WGS sequence"/>
</dbReference>
<reference evidence="2 3" key="1">
    <citation type="submission" date="2019-02" db="EMBL/GenBank/DDBJ databases">
        <title>Genome sequencing of the rare red list fungi Phellinidium pouzarii.</title>
        <authorList>
            <person name="Buettner E."/>
            <person name="Kellner H."/>
        </authorList>
    </citation>
    <scope>NUCLEOTIDE SEQUENCE [LARGE SCALE GENOMIC DNA]</scope>
    <source>
        <strain evidence="2 3">DSM 108285</strain>
    </source>
</reference>
<dbReference type="OrthoDB" id="3026516at2759"/>
<dbReference type="EMBL" id="SGPK01000530">
    <property type="protein sequence ID" value="THH02952.1"/>
    <property type="molecule type" value="Genomic_DNA"/>
</dbReference>
<evidence type="ECO:0000313" key="2">
    <source>
        <dbReference type="EMBL" id="THH02952.1"/>
    </source>
</evidence>
<proteinExistence type="predicted"/>
<comment type="caution">
    <text evidence="2">The sequence shown here is derived from an EMBL/GenBank/DDBJ whole genome shotgun (WGS) entry which is preliminary data.</text>
</comment>
<keyword evidence="1" id="KW-0732">Signal</keyword>
<gene>
    <name evidence="2" type="ORF">EW145_g6657</name>
</gene>
<name>A0A4S4KVW8_9AGAM</name>
<feature type="chain" id="PRO_5020707849" evidence="1">
    <location>
        <begin position="22"/>
        <end position="72"/>
    </location>
</feature>